<dbReference type="Gene3D" id="2.170.150.20">
    <property type="entry name" value="Peptide methionine sulfoxide reductase"/>
    <property type="match status" value="1"/>
</dbReference>
<evidence type="ECO:0000313" key="3">
    <source>
        <dbReference type="EMBL" id="BBO80340.1"/>
    </source>
</evidence>
<dbReference type="CDD" id="cd15777">
    <property type="entry name" value="CRBN_C_like"/>
    <property type="match status" value="1"/>
</dbReference>
<dbReference type="Proteomes" id="UP000425960">
    <property type="component" value="Chromosome"/>
</dbReference>
<evidence type="ECO:0000256" key="1">
    <source>
        <dbReference type="SAM" id="MobiDB-lite"/>
    </source>
</evidence>
<evidence type="ECO:0000259" key="2">
    <source>
        <dbReference type="PROSITE" id="PS51788"/>
    </source>
</evidence>
<feature type="compositionally biased region" description="Basic and acidic residues" evidence="1">
    <location>
        <begin position="39"/>
        <end position="56"/>
    </location>
</feature>
<accession>A0A5K7ZNT5</accession>
<organism evidence="3 4">
    <name type="scientific">Desulfosarcina ovata subsp. sediminis</name>
    <dbReference type="NCBI Taxonomy" id="885957"/>
    <lineage>
        <taxon>Bacteria</taxon>
        <taxon>Pseudomonadati</taxon>
        <taxon>Thermodesulfobacteriota</taxon>
        <taxon>Desulfobacteria</taxon>
        <taxon>Desulfobacterales</taxon>
        <taxon>Desulfosarcinaceae</taxon>
        <taxon>Desulfosarcina</taxon>
    </lineage>
</organism>
<dbReference type="EMBL" id="AP021876">
    <property type="protein sequence ID" value="BBO80340.1"/>
    <property type="molecule type" value="Genomic_DNA"/>
</dbReference>
<dbReference type="KEGG" id="dov:DSCO28_09060"/>
<gene>
    <name evidence="3" type="ORF">DSCO28_09060</name>
</gene>
<protein>
    <recommendedName>
        <fullName evidence="2">CULT domain-containing protein</fullName>
    </recommendedName>
</protein>
<sequence length="160" mass="17889">MHGQTMMNPVPKPVGQLNLPPSLPNCFLLLRPHSRPQKRRDGDPHTSPDDETATRPDEAVVCRQCLHPITSVVEQRVINSAHVHTFANPSGILFEIACYRNASGCGYIGPTSAEFTWFPGFVWRIAVCTNCLIHLGWRFIAVDGNFFHGLITSRLIFPKI</sequence>
<dbReference type="InterPro" id="IPR034750">
    <property type="entry name" value="CULT"/>
</dbReference>
<dbReference type="AlphaFoldDB" id="A0A5K7ZNT5"/>
<evidence type="ECO:0000313" key="4">
    <source>
        <dbReference type="Proteomes" id="UP000425960"/>
    </source>
</evidence>
<dbReference type="FunFam" id="2.170.150.20:FF:000007">
    <property type="entry name" value="Protein cereblon"/>
    <property type="match status" value="1"/>
</dbReference>
<feature type="domain" description="CULT" evidence="2">
    <location>
        <begin position="57"/>
        <end position="159"/>
    </location>
</feature>
<proteinExistence type="predicted"/>
<reference evidence="3 4" key="1">
    <citation type="submission" date="2019-11" db="EMBL/GenBank/DDBJ databases">
        <title>Comparative genomics of hydrocarbon-degrading Desulfosarcina strains.</title>
        <authorList>
            <person name="Watanabe M."/>
            <person name="Kojima H."/>
            <person name="Fukui M."/>
        </authorList>
    </citation>
    <scope>NUCLEOTIDE SEQUENCE [LARGE SCALE GENOMIC DNA]</scope>
    <source>
        <strain evidence="3 4">28bB2T</strain>
    </source>
</reference>
<dbReference type="PROSITE" id="PS51788">
    <property type="entry name" value="CULT"/>
    <property type="match status" value="1"/>
</dbReference>
<feature type="region of interest" description="Disordered" evidence="1">
    <location>
        <begin position="34"/>
        <end position="56"/>
    </location>
</feature>
<name>A0A5K7ZNT5_9BACT</name>